<reference evidence="3" key="1">
    <citation type="journal article" date="2011" name="Proc. Natl. Acad. Sci. U.S.A.">
        <title>Obligate biotrophy features unraveled by the genomic analysis of rust fungi.</title>
        <authorList>
            <person name="Duplessis S."/>
            <person name="Cuomo C.A."/>
            <person name="Lin Y.-C."/>
            <person name="Aerts A."/>
            <person name="Tisserant E."/>
            <person name="Veneault-Fourrey C."/>
            <person name="Joly D.L."/>
            <person name="Hacquard S."/>
            <person name="Amselem J."/>
            <person name="Cantarel B.L."/>
            <person name="Chiu R."/>
            <person name="Coutinho P.M."/>
            <person name="Feau N."/>
            <person name="Field M."/>
            <person name="Frey P."/>
            <person name="Gelhaye E."/>
            <person name="Goldberg J."/>
            <person name="Grabherr M.G."/>
            <person name="Kodira C.D."/>
            <person name="Kohler A."/>
            <person name="Kuees U."/>
            <person name="Lindquist E.A."/>
            <person name="Lucas S.M."/>
            <person name="Mago R."/>
            <person name="Mauceli E."/>
            <person name="Morin E."/>
            <person name="Murat C."/>
            <person name="Pangilinan J.L."/>
            <person name="Park R."/>
            <person name="Pearson M."/>
            <person name="Quesneville H."/>
            <person name="Rouhier N."/>
            <person name="Sakthikumar S."/>
            <person name="Salamov A.A."/>
            <person name="Schmutz J."/>
            <person name="Selles B."/>
            <person name="Shapiro H."/>
            <person name="Tanguay P."/>
            <person name="Tuskan G.A."/>
            <person name="Henrissat B."/>
            <person name="Van de Peer Y."/>
            <person name="Rouze P."/>
            <person name="Ellis J.G."/>
            <person name="Dodds P.N."/>
            <person name="Schein J.E."/>
            <person name="Zhong S."/>
            <person name="Hamelin R.C."/>
            <person name="Grigoriev I.V."/>
            <person name="Szabo L.J."/>
            <person name="Martin F."/>
        </authorList>
    </citation>
    <scope>NUCLEOTIDE SEQUENCE [LARGE SCALE GENOMIC DNA]</scope>
    <source>
        <strain evidence="3">98AG31 / pathotype 3-4-7</strain>
    </source>
</reference>
<sequence length="362" mass="39165">MSSASPPTHHSIYLSGNFKIEKKISPITPASGDPEYTTFVVSIGCRGTDRDARLLYEIRATGLSTDEHKLFQDHTYFLRGSFFPTNLPGTENDQLVFEGTDATMVASIDNFEADSVDTIGISGLGIVVDIGYIVERCCQYLKKTGQDADLQTAVVTLQHCKVNPIDKSTHMCKVEYLIRPTPNLARIATFLKNGRECMIHGFIKDYNVQTNSYVVVANKLYMTSGFQDVSPQAKGKLVTNGGASKKPSKFVSRPVSSPFVSPIPGSIGSGNIASGSSHLPRSVANSGTPSSPALSLPSTSTSFPDSVRVSDEPPKKRSRAPPRSKAYDSCSLSKRHACDLAITCSSLSMSYGFRDVHHANLL</sequence>
<accession>F4RC91</accession>
<gene>
    <name evidence="2" type="ORF">MELLADRAFT_60781</name>
</gene>
<proteinExistence type="predicted"/>
<dbReference type="HOGENOM" id="CLU_052203_1_0_1"/>
<dbReference type="AlphaFoldDB" id="F4RC91"/>
<feature type="region of interest" description="Disordered" evidence="1">
    <location>
        <begin position="271"/>
        <end position="328"/>
    </location>
</feature>
<evidence type="ECO:0000313" key="2">
    <source>
        <dbReference type="EMBL" id="EGG09698.1"/>
    </source>
</evidence>
<protein>
    <submittedName>
        <fullName evidence="2">Uncharacterized protein</fullName>
    </submittedName>
</protein>
<dbReference type="Proteomes" id="UP000001072">
    <property type="component" value="Unassembled WGS sequence"/>
</dbReference>
<evidence type="ECO:0000313" key="3">
    <source>
        <dbReference type="Proteomes" id="UP000001072"/>
    </source>
</evidence>
<feature type="compositionally biased region" description="Low complexity" evidence="1">
    <location>
        <begin position="286"/>
        <end position="306"/>
    </location>
</feature>
<dbReference type="KEGG" id="mlr:MELLADRAFT_60781"/>
<dbReference type="EMBL" id="GL883096">
    <property type="protein sequence ID" value="EGG09698.1"/>
    <property type="molecule type" value="Genomic_DNA"/>
</dbReference>
<keyword evidence="3" id="KW-1185">Reference proteome</keyword>
<dbReference type="GeneID" id="18929612"/>
<organism evidence="3">
    <name type="scientific">Melampsora larici-populina (strain 98AG31 / pathotype 3-4-7)</name>
    <name type="common">Poplar leaf rust fungus</name>
    <dbReference type="NCBI Taxonomy" id="747676"/>
    <lineage>
        <taxon>Eukaryota</taxon>
        <taxon>Fungi</taxon>
        <taxon>Dikarya</taxon>
        <taxon>Basidiomycota</taxon>
        <taxon>Pucciniomycotina</taxon>
        <taxon>Pucciniomycetes</taxon>
        <taxon>Pucciniales</taxon>
        <taxon>Melampsoraceae</taxon>
        <taxon>Melampsora</taxon>
    </lineage>
</organism>
<dbReference type="RefSeq" id="XP_007406752.1">
    <property type="nucleotide sequence ID" value="XM_007406690.1"/>
</dbReference>
<name>F4RC91_MELLP</name>
<feature type="region of interest" description="Disordered" evidence="1">
    <location>
        <begin position="236"/>
        <end position="256"/>
    </location>
</feature>
<dbReference type="InParanoid" id="F4RC91"/>
<dbReference type="VEuPathDB" id="FungiDB:MELLADRAFT_60781"/>
<evidence type="ECO:0000256" key="1">
    <source>
        <dbReference type="SAM" id="MobiDB-lite"/>
    </source>
</evidence>